<reference evidence="3" key="1">
    <citation type="submission" date="2016-10" db="EMBL/GenBank/DDBJ databases">
        <authorList>
            <person name="Varghese N."/>
            <person name="Submissions S."/>
        </authorList>
    </citation>
    <scope>NUCLEOTIDE SEQUENCE [LARGE SCALE GENOMIC DNA]</scope>
    <source>
        <strain evidence="3">PL19</strain>
    </source>
</reference>
<accession>A0A1I4JP08</accession>
<keyword evidence="3" id="KW-1185">Reference proteome</keyword>
<evidence type="ECO:0000313" key="2">
    <source>
        <dbReference type="EMBL" id="SFL68338.1"/>
    </source>
</evidence>
<organism evidence="2 3">
    <name type="scientific">Streptomyces pini</name>
    <dbReference type="NCBI Taxonomy" id="1520580"/>
    <lineage>
        <taxon>Bacteria</taxon>
        <taxon>Bacillati</taxon>
        <taxon>Actinomycetota</taxon>
        <taxon>Actinomycetes</taxon>
        <taxon>Kitasatosporales</taxon>
        <taxon>Streptomycetaceae</taxon>
        <taxon>Streptomyces</taxon>
    </lineage>
</organism>
<name>A0A1I4JP08_9ACTN</name>
<protein>
    <submittedName>
        <fullName evidence="2">Uncharacterized protein</fullName>
    </submittedName>
</protein>
<evidence type="ECO:0000256" key="1">
    <source>
        <dbReference type="SAM" id="MobiDB-lite"/>
    </source>
</evidence>
<feature type="region of interest" description="Disordered" evidence="1">
    <location>
        <begin position="155"/>
        <end position="180"/>
    </location>
</feature>
<proteinExistence type="predicted"/>
<gene>
    <name evidence="2" type="ORF">SAMN05192584_12437</name>
</gene>
<dbReference type="AlphaFoldDB" id="A0A1I4JP08"/>
<sequence>MTAPALPCPDCARPRYYQPTTGRVACATPWCAALGIETPLWQALTVSGQAEPTEPGLPRPRHHGLPIPWITPRSRGHVYWKALDAQRLSDAHNRWLCQVCGLPLPEQAWVLVTPDGDVIQAALHHDCLTSALEYCPHLTSGASQATPRHITRDQLTTDGQPLNQSAPSDPHFLHQWQTTP</sequence>
<feature type="compositionally biased region" description="Polar residues" evidence="1">
    <location>
        <begin position="155"/>
        <end position="167"/>
    </location>
</feature>
<dbReference type="Proteomes" id="UP000198928">
    <property type="component" value="Unassembled WGS sequence"/>
</dbReference>
<dbReference type="EMBL" id="FOSG01000024">
    <property type="protein sequence ID" value="SFL68338.1"/>
    <property type="molecule type" value="Genomic_DNA"/>
</dbReference>
<evidence type="ECO:0000313" key="3">
    <source>
        <dbReference type="Proteomes" id="UP000198928"/>
    </source>
</evidence>